<dbReference type="STRING" id="28442.SAMN05443574_10720"/>
<feature type="transmembrane region" description="Helical" evidence="6">
    <location>
        <begin position="17"/>
        <end position="39"/>
    </location>
</feature>
<reference evidence="8 9" key="1">
    <citation type="submission" date="2016-10" db="EMBL/GenBank/DDBJ databases">
        <authorList>
            <person name="de Groot N.N."/>
        </authorList>
    </citation>
    <scope>NUCLEOTIDE SEQUENCE [LARGE SCALE GENOMIC DNA]</scope>
    <source>
        <strain evidence="8 9">DSM 3756</strain>
    </source>
</reference>
<evidence type="ECO:0000256" key="6">
    <source>
        <dbReference type="SAM" id="Phobius"/>
    </source>
</evidence>
<dbReference type="AlphaFoldDB" id="A0A1H2WIE8"/>
<comment type="subcellular location">
    <subcellularLocation>
        <location evidence="1">Membrane</location>
        <topology evidence="1">Multi-pass membrane protein</topology>
    </subcellularLocation>
</comment>
<evidence type="ECO:0000256" key="5">
    <source>
        <dbReference type="ARBA" id="ARBA00023136"/>
    </source>
</evidence>
<dbReference type="EMBL" id="FNOF01000007">
    <property type="protein sequence ID" value="SDW80278.1"/>
    <property type="molecule type" value="Genomic_DNA"/>
</dbReference>
<dbReference type="InterPro" id="IPR011701">
    <property type="entry name" value="MFS"/>
</dbReference>
<evidence type="ECO:0000313" key="8">
    <source>
        <dbReference type="EMBL" id="SDW80278.1"/>
    </source>
</evidence>
<dbReference type="InterPro" id="IPR001958">
    <property type="entry name" value="Tet-R_TetA/multi-R_MdtG-like"/>
</dbReference>
<dbReference type="Pfam" id="PF07690">
    <property type="entry name" value="MFS_1"/>
    <property type="match status" value="1"/>
</dbReference>
<feature type="domain" description="Major facilitator superfamily (MFS) profile" evidence="7">
    <location>
        <begin position="16"/>
        <end position="435"/>
    </location>
</feature>
<feature type="transmembrane region" description="Helical" evidence="6">
    <location>
        <begin position="345"/>
        <end position="370"/>
    </location>
</feature>
<evidence type="ECO:0000256" key="3">
    <source>
        <dbReference type="ARBA" id="ARBA00022692"/>
    </source>
</evidence>
<proteinExistence type="predicted"/>
<feature type="transmembrane region" description="Helical" evidence="6">
    <location>
        <begin position="271"/>
        <end position="294"/>
    </location>
</feature>
<evidence type="ECO:0000256" key="1">
    <source>
        <dbReference type="ARBA" id="ARBA00004141"/>
    </source>
</evidence>
<keyword evidence="3 6" id="KW-0812">Transmembrane</keyword>
<accession>A0A1H2WIE8</accession>
<evidence type="ECO:0000313" key="9">
    <source>
        <dbReference type="Proteomes" id="UP000182573"/>
    </source>
</evidence>
<dbReference type="PROSITE" id="PS50850">
    <property type="entry name" value="MFS"/>
    <property type="match status" value="1"/>
</dbReference>
<evidence type="ECO:0000259" key="7">
    <source>
        <dbReference type="PROSITE" id="PS50850"/>
    </source>
</evidence>
<dbReference type="RefSeq" id="WP_004515922.1">
    <property type="nucleotide sequence ID" value="NZ_FNOF01000007.1"/>
</dbReference>
<feature type="transmembrane region" description="Helical" evidence="6">
    <location>
        <begin position="306"/>
        <end position="325"/>
    </location>
</feature>
<evidence type="ECO:0000256" key="2">
    <source>
        <dbReference type="ARBA" id="ARBA00022448"/>
    </source>
</evidence>
<dbReference type="PRINTS" id="PR01035">
    <property type="entry name" value="TCRTETA"/>
</dbReference>
<dbReference type="PANTHER" id="PTHR23504">
    <property type="entry name" value="MAJOR FACILITATOR SUPERFAMILY DOMAIN-CONTAINING PROTEIN 10"/>
    <property type="match status" value="1"/>
</dbReference>
<dbReference type="Proteomes" id="UP000182573">
    <property type="component" value="Unassembled WGS sequence"/>
</dbReference>
<evidence type="ECO:0000256" key="4">
    <source>
        <dbReference type="ARBA" id="ARBA00022989"/>
    </source>
</evidence>
<organism evidence="8 9">
    <name type="scientific">Haloarcula vallismortis</name>
    <name type="common">Halobacterium vallismortis</name>
    <dbReference type="NCBI Taxonomy" id="28442"/>
    <lineage>
        <taxon>Archaea</taxon>
        <taxon>Methanobacteriati</taxon>
        <taxon>Methanobacteriota</taxon>
        <taxon>Stenosarchaea group</taxon>
        <taxon>Halobacteria</taxon>
        <taxon>Halobacteriales</taxon>
        <taxon>Haloarculaceae</taxon>
        <taxon>Haloarcula</taxon>
    </lineage>
</organism>
<gene>
    <name evidence="8" type="ORF">SAMN05443574_10720</name>
</gene>
<feature type="transmembrane region" description="Helical" evidence="6">
    <location>
        <begin position="51"/>
        <end position="71"/>
    </location>
</feature>
<dbReference type="PANTHER" id="PTHR23504:SF15">
    <property type="entry name" value="MAJOR FACILITATOR SUPERFAMILY (MFS) PROFILE DOMAIN-CONTAINING PROTEIN"/>
    <property type="match status" value="1"/>
</dbReference>
<feature type="transmembrane region" description="Helical" evidence="6">
    <location>
        <begin position="140"/>
        <end position="164"/>
    </location>
</feature>
<dbReference type="GO" id="GO:0016020">
    <property type="term" value="C:membrane"/>
    <property type="evidence" value="ECO:0007669"/>
    <property type="project" value="UniProtKB-SubCell"/>
</dbReference>
<keyword evidence="4 6" id="KW-1133">Transmembrane helix</keyword>
<feature type="transmembrane region" description="Helical" evidence="6">
    <location>
        <begin position="242"/>
        <end position="265"/>
    </location>
</feature>
<name>A0A1H2WIE8_HALVA</name>
<dbReference type="SUPFAM" id="SSF103473">
    <property type="entry name" value="MFS general substrate transporter"/>
    <property type="match status" value="1"/>
</dbReference>
<sequence>MTDTGTGITGSRRRRGLAVVFFVVFLDLLGFGIIIPILPYYTRTFPGGTEFVIGLLAASYSAMQFVFAPLLGSLSDRVGRRPVLVVSLGGSVVAWTVFGLADALWLLFLSRLLAGAMGGNLSTAQAYVADVTPPERRAAALGFIGAAFGLGFIFGPGIGAVLSFDATVAAVDGFLPAAVPITRFSLPSFAAAAASLGGVFVALLFLPESRTVSESTGATATERTSPITQLRTAVATPGLRPLLVAFFLVSFAFSGVQVMFVPYVADIYGYTAAQSALLLTYIGVLAVVTQGVLVGRLSARYSPVRLSLFGTGLLVVGVGAIPISRAIGSVLPDLTALAPFLTADLFGLLLVLTLLPLGNGILSVTLTALVSQRASAALQGSAFGITQGAGSLARTVGPPVMGGLYFAVGYWSPFVVGSVLLLPVLWLVAKLGTTPETYEPRPADPGHAR</sequence>
<dbReference type="InterPro" id="IPR020846">
    <property type="entry name" value="MFS_dom"/>
</dbReference>
<protein>
    <submittedName>
        <fullName evidence="8">Predicted arabinose efflux permease, MFS family</fullName>
    </submittedName>
</protein>
<keyword evidence="5 6" id="KW-0472">Membrane</keyword>
<feature type="transmembrane region" description="Helical" evidence="6">
    <location>
        <begin position="107"/>
        <end position="128"/>
    </location>
</feature>
<dbReference type="CDD" id="cd17330">
    <property type="entry name" value="MFS_SLC46_TetA_like"/>
    <property type="match status" value="1"/>
</dbReference>
<dbReference type="Gene3D" id="1.20.1250.20">
    <property type="entry name" value="MFS general substrate transporter like domains"/>
    <property type="match status" value="1"/>
</dbReference>
<feature type="transmembrane region" description="Helical" evidence="6">
    <location>
        <begin position="404"/>
        <end position="429"/>
    </location>
</feature>
<feature type="transmembrane region" description="Helical" evidence="6">
    <location>
        <begin position="83"/>
        <end position="101"/>
    </location>
</feature>
<dbReference type="InterPro" id="IPR036259">
    <property type="entry name" value="MFS_trans_sf"/>
</dbReference>
<keyword evidence="2" id="KW-0813">Transport</keyword>
<feature type="transmembrane region" description="Helical" evidence="6">
    <location>
        <begin position="184"/>
        <end position="206"/>
    </location>
</feature>
<dbReference type="GO" id="GO:0022857">
    <property type="term" value="F:transmembrane transporter activity"/>
    <property type="evidence" value="ECO:0007669"/>
    <property type="project" value="InterPro"/>
</dbReference>